<dbReference type="Gene3D" id="3.40.50.620">
    <property type="entry name" value="HUPs"/>
    <property type="match status" value="1"/>
</dbReference>
<evidence type="ECO:0000259" key="14">
    <source>
        <dbReference type="SMART" id="SM01016"/>
    </source>
</evidence>
<dbReference type="KEGG" id="fcz:IMF26_07290"/>
<evidence type="ECO:0000256" key="2">
    <source>
        <dbReference type="ARBA" id="ARBA00005594"/>
    </source>
</evidence>
<comment type="subunit">
    <text evidence="3 11">Monomer.</text>
</comment>
<dbReference type="GO" id="GO:0005524">
    <property type="term" value="F:ATP binding"/>
    <property type="evidence" value="ECO:0007669"/>
    <property type="project" value="UniProtKB-UniRule"/>
</dbReference>
<protein>
    <recommendedName>
        <fullName evidence="11">Arginine--tRNA ligase</fullName>
        <ecNumber evidence="11">6.1.1.19</ecNumber>
    </recommendedName>
    <alternativeName>
        <fullName evidence="11">Arginyl-tRNA synthetase</fullName>
        <shortName evidence="11">ArgRS</shortName>
    </alternativeName>
</protein>
<dbReference type="AlphaFoldDB" id="A0AAT9LAU1"/>
<evidence type="ECO:0000256" key="7">
    <source>
        <dbReference type="ARBA" id="ARBA00022840"/>
    </source>
</evidence>
<evidence type="ECO:0000256" key="11">
    <source>
        <dbReference type="HAMAP-Rule" id="MF_00123"/>
    </source>
</evidence>
<organism evidence="15">
    <name type="scientific">Candidatus Fermentithermobacillus carboniphilus</name>
    <dbReference type="NCBI Taxonomy" id="3085328"/>
    <lineage>
        <taxon>Bacteria</taxon>
        <taxon>Bacillati</taxon>
        <taxon>Bacillota</taxon>
        <taxon>Candidatus Fermentithermobacillia</taxon>
        <taxon>Candidatus Fermentithermobacillales</taxon>
        <taxon>Candidatus Fermentithermobacillaceae</taxon>
        <taxon>Candidatus Fermentithermobacillus</taxon>
    </lineage>
</organism>
<feature type="domain" description="DALR anticodon binding" evidence="13">
    <location>
        <begin position="444"/>
        <end position="565"/>
    </location>
</feature>
<dbReference type="PANTHER" id="PTHR11956">
    <property type="entry name" value="ARGINYL-TRNA SYNTHETASE"/>
    <property type="match status" value="1"/>
</dbReference>
<dbReference type="InterPro" id="IPR036695">
    <property type="entry name" value="Arg-tRNA-synth_N_sf"/>
</dbReference>
<dbReference type="InterPro" id="IPR005148">
    <property type="entry name" value="Arg-tRNA-synth_N"/>
</dbReference>
<name>A0AAT9LAU1_9FIRM</name>
<feature type="short sequence motif" description="'HIGH' region" evidence="11">
    <location>
        <begin position="139"/>
        <end position="149"/>
    </location>
</feature>
<evidence type="ECO:0000256" key="10">
    <source>
        <dbReference type="ARBA" id="ARBA00049339"/>
    </source>
</evidence>
<dbReference type="SUPFAM" id="SSF55190">
    <property type="entry name" value="Arginyl-tRNA synthetase (ArgRS), N-terminal 'additional' domain"/>
    <property type="match status" value="1"/>
</dbReference>
<dbReference type="InterPro" id="IPR014729">
    <property type="entry name" value="Rossmann-like_a/b/a_fold"/>
</dbReference>
<dbReference type="PRINTS" id="PR01038">
    <property type="entry name" value="TRNASYNTHARG"/>
</dbReference>
<dbReference type="PANTHER" id="PTHR11956:SF5">
    <property type="entry name" value="ARGININE--TRNA LIGASE, CYTOPLASMIC"/>
    <property type="match status" value="1"/>
</dbReference>
<evidence type="ECO:0000256" key="5">
    <source>
        <dbReference type="ARBA" id="ARBA00022598"/>
    </source>
</evidence>
<dbReference type="InterPro" id="IPR035684">
    <property type="entry name" value="ArgRS_core"/>
</dbReference>
<dbReference type="GO" id="GO:0005737">
    <property type="term" value="C:cytoplasm"/>
    <property type="evidence" value="ECO:0007669"/>
    <property type="project" value="UniProtKB-SubCell"/>
</dbReference>
<dbReference type="Pfam" id="PF05746">
    <property type="entry name" value="DALR_1"/>
    <property type="match status" value="1"/>
</dbReference>
<gene>
    <name evidence="11" type="primary">argS</name>
    <name evidence="15" type="ORF">IMF26_07290</name>
</gene>
<reference evidence="15" key="2">
    <citation type="journal article" date="2023" name="Biology">
        <title>Prokaryotic Life Associated with Coal-Fire Gas Vents Revealed by Metagenomics.</title>
        <authorList>
            <person name="Kadnikov V.V."/>
            <person name="Mardanov A.V."/>
            <person name="Beletsky A.V."/>
            <person name="Karnachuk O.V."/>
            <person name="Ravin N.V."/>
        </authorList>
    </citation>
    <scope>NUCLEOTIDE SEQUENCE</scope>
    <source>
        <strain evidence="15">Bu02</strain>
    </source>
</reference>
<dbReference type="SUPFAM" id="SSF47323">
    <property type="entry name" value="Anticodon-binding domain of a subclass of class I aminoacyl-tRNA synthetases"/>
    <property type="match status" value="1"/>
</dbReference>
<evidence type="ECO:0000256" key="4">
    <source>
        <dbReference type="ARBA" id="ARBA00022490"/>
    </source>
</evidence>
<dbReference type="InterPro" id="IPR009080">
    <property type="entry name" value="tRNAsynth_Ia_anticodon-bd"/>
</dbReference>
<evidence type="ECO:0000256" key="9">
    <source>
        <dbReference type="ARBA" id="ARBA00023146"/>
    </source>
</evidence>
<evidence type="ECO:0000256" key="12">
    <source>
        <dbReference type="RuleBase" id="RU363038"/>
    </source>
</evidence>
<keyword evidence="5 11" id="KW-0436">Ligase</keyword>
<evidence type="ECO:0000256" key="1">
    <source>
        <dbReference type="ARBA" id="ARBA00004496"/>
    </source>
</evidence>
<comment type="similarity">
    <text evidence="2 11 12">Belongs to the class-I aminoacyl-tRNA synthetase family.</text>
</comment>
<feature type="domain" description="Arginyl tRNA synthetase N-terminal" evidence="14">
    <location>
        <begin position="13"/>
        <end position="102"/>
    </location>
</feature>
<dbReference type="GO" id="GO:0004814">
    <property type="term" value="F:arginine-tRNA ligase activity"/>
    <property type="evidence" value="ECO:0007669"/>
    <property type="project" value="UniProtKB-UniRule"/>
</dbReference>
<reference evidence="15" key="1">
    <citation type="submission" date="2020-10" db="EMBL/GenBank/DDBJ databases">
        <authorList>
            <person name="Kadnikov V."/>
            <person name="Beletsky A.V."/>
            <person name="Mardanov A.V."/>
            <person name="Karnachuk O.V."/>
            <person name="Ravin N.V."/>
        </authorList>
    </citation>
    <scope>NUCLEOTIDE SEQUENCE</scope>
    <source>
        <strain evidence="15">Bu02</strain>
    </source>
</reference>
<comment type="catalytic activity">
    <reaction evidence="10 11">
        <text>tRNA(Arg) + L-arginine + ATP = L-arginyl-tRNA(Arg) + AMP + diphosphate</text>
        <dbReference type="Rhea" id="RHEA:20301"/>
        <dbReference type="Rhea" id="RHEA-COMP:9658"/>
        <dbReference type="Rhea" id="RHEA-COMP:9673"/>
        <dbReference type="ChEBI" id="CHEBI:30616"/>
        <dbReference type="ChEBI" id="CHEBI:32682"/>
        <dbReference type="ChEBI" id="CHEBI:33019"/>
        <dbReference type="ChEBI" id="CHEBI:78442"/>
        <dbReference type="ChEBI" id="CHEBI:78513"/>
        <dbReference type="ChEBI" id="CHEBI:456215"/>
        <dbReference type="EC" id="6.1.1.19"/>
    </reaction>
</comment>
<dbReference type="NCBIfam" id="TIGR00456">
    <property type="entry name" value="argS"/>
    <property type="match status" value="1"/>
</dbReference>
<dbReference type="Pfam" id="PF00750">
    <property type="entry name" value="tRNA-synt_1d"/>
    <property type="match status" value="1"/>
</dbReference>
<dbReference type="SMART" id="SM01016">
    <property type="entry name" value="Arg_tRNA_synt_N"/>
    <property type="match status" value="1"/>
</dbReference>
<dbReference type="EMBL" id="CP062796">
    <property type="protein sequence ID" value="QUL97883.1"/>
    <property type="molecule type" value="Genomic_DNA"/>
</dbReference>
<keyword evidence="9 11" id="KW-0030">Aminoacyl-tRNA synthetase</keyword>
<evidence type="ECO:0000256" key="3">
    <source>
        <dbReference type="ARBA" id="ARBA00011245"/>
    </source>
</evidence>
<evidence type="ECO:0000259" key="13">
    <source>
        <dbReference type="SMART" id="SM00836"/>
    </source>
</evidence>
<dbReference type="HAMAP" id="MF_00123">
    <property type="entry name" value="Arg_tRNA_synth"/>
    <property type="match status" value="1"/>
</dbReference>
<dbReference type="SMART" id="SM00836">
    <property type="entry name" value="DALR_1"/>
    <property type="match status" value="1"/>
</dbReference>
<keyword evidence="4 11" id="KW-0963">Cytoplasm</keyword>
<evidence type="ECO:0000256" key="6">
    <source>
        <dbReference type="ARBA" id="ARBA00022741"/>
    </source>
</evidence>
<dbReference type="SUPFAM" id="SSF52374">
    <property type="entry name" value="Nucleotidylyl transferase"/>
    <property type="match status" value="1"/>
</dbReference>
<dbReference type="Gene3D" id="1.10.730.10">
    <property type="entry name" value="Isoleucyl-tRNA Synthetase, Domain 1"/>
    <property type="match status" value="1"/>
</dbReference>
<dbReference type="InterPro" id="IPR008909">
    <property type="entry name" value="DALR_anticod-bd"/>
</dbReference>
<dbReference type="Gene3D" id="3.30.1360.70">
    <property type="entry name" value="Arginyl tRNA synthetase N-terminal domain"/>
    <property type="match status" value="1"/>
</dbReference>
<keyword evidence="7 11" id="KW-0067">ATP-binding</keyword>
<dbReference type="InterPro" id="IPR001278">
    <property type="entry name" value="Arg-tRNA-ligase"/>
</dbReference>
<evidence type="ECO:0000256" key="8">
    <source>
        <dbReference type="ARBA" id="ARBA00022917"/>
    </source>
</evidence>
<accession>A0AAT9LAU1</accession>
<comment type="subcellular location">
    <subcellularLocation>
        <location evidence="1 11">Cytoplasm</location>
    </subcellularLocation>
</comment>
<proteinExistence type="inferred from homology"/>
<dbReference type="GO" id="GO:0006420">
    <property type="term" value="P:arginyl-tRNA aminoacylation"/>
    <property type="evidence" value="ECO:0007669"/>
    <property type="project" value="UniProtKB-UniRule"/>
</dbReference>
<keyword evidence="8 11" id="KW-0648">Protein biosynthesis</keyword>
<dbReference type="FunFam" id="1.10.730.10:FF:000008">
    <property type="entry name" value="Arginine--tRNA ligase"/>
    <property type="match status" value="1"/>
</dbReference>
<dbReference type="CDD" id="cd00671">
    <property type="entry name" value="ArgRS_core"/>
    <property type="match status" value="1"/>
</dbReference>
<dbReference type="FunFam" id="3.40.50.620:FF:000062">
    <property type="entry name" value="Arginine--tRNA ligase"/>
    <property type="match status" value="1"/>
</dbReference>
<dbReference type="Pfam" id="PF03485">
    <property type="entry name" value="Arg_tRNA_synt_N"/>
    <property type="match status" value="1"/>
</dbReference>
<dbReference type="EC" id="6.1.1.19" evidence="11"/>
<sequence length="565" mass="63245">MDESLSVLGQVKRDIIQRIAGAIARAKDRGDLPGYVAPEIKLETPPRPEQGDFATGVAMAIAREIKSDGRSVAGAIVKNLSLDDSSILRVDIAGPGFINFFLGTDWLERAMARIWKEGPLYGRTGYGQGKRILLEFVSANPTGPLNVVNARAAAVGDCLAALLEASGYSVSREFYVNDAGNQVSLLADSLEARCRQLLGEDAPLPENGYRGEYLIDLARELLASEGQKILELPPEERHERLKSFAVSRMVEKQRKTLLDYGLKYDTWFSEKTLRETGAHRQVVDILREKGYTYEKDGAIWFRSTEFGDDKDRVLVKSDGEITYFVPDLAYHKNKMDRGFDHLIDILGPDHHGYVKRLSGGLKALGYPEDALEVLIVQTVRLVRGKEVVKMSKRGGEFVTMDELLEEVGKDACRFFFLMRSPESHLDFDLDLAKLQSSENPVYYVQYAHARIASIFRQARQEGFVLGSGPNEVRFSLLRDPSEIQLMKALAAFPEEVHEIAEAREPNRLIKYMIDVASLFHSFYTRCRVLGEEKELSAARLYLARLTQVVLANALRMAGISAPESM</sequence>
<evidence type="ECO:0000313" key="15">
    <source>
        <dbReference type="EMBL" id="QUL97883.1"/>
    </source>
</evidence>
<keyword evidence="6 11" id="KW-0547">Nucleotide-binding</keyword>